<proteinExistence type="predicted"/>
<dbReference type="Pfam" id="PF08659">
    <property type="entry name" value="KR"/>
    <property type="match status" value="1"/>
</dbReference>
<name>A0A6B3C9L3_9ACTN</name>
<dbReference type="SUPFAM" id="SSF51735">
    <property type="entry name" value="NAD(P)-binding Rossmann-fold domains"/>
    <property type="match status" value="1"/>
</dbReference>
<feature type="non-terminal residue" evidence="4">
    <location>
        <position position="1"/>
    </location>
</feature>
<dbReference type="PANTHER" id="PTHR43775:SF51">
    <property type="entry name" value="INACTIVE PHENOLPHTHIOCEROL SYNTHESIS POLYKETIDE SYNTHASE TYPE I PKS1-RELATED"/>
    <property type="match status" value="1"/>
</dbReference>
<dbReference type="Gene3D" id="3.40.50.720">
    <property type="entry name" value="NAD(P)-binding Rossmann-like Domain"/>
    <property type="match status" value="1"/>
</dbReference>
<reference evidence="4" key="1">
    <citation type="submission" date="2020-01" db="EMBL/GenBank/DDBJ databases">
        <title>Insect and environment-associated Actinomycetes.</title>
        <authorList>
            <person name="Currrie C."/>
            <person name="Chevrette M."/>
            <person name="Carlson C."/>
            <person name="Stubbendieck R."/>
            <person name="Wendt-Pienkowski E."/>
        </authorList>
    </citation>
    <scope>NUCLEOTIDE SEQUENCE</scope>
    <source>
        <strain evidence="4">SID12501</strain>
    </source>
</reference>
<dbReference type="CDD" id="cd08956">
    <property type="entry name" value="KR_3_FAS_SDR_x"/>
    <property type="match status" value="1"/>
</dbReference>
<dbReference type="SMART" id="SM00822">
    <property type="entry name" value="PKS_KR"/>
    <property type="match status" value="1"/>
</dbReference>
<keyword evidence="2" id="KW-0511">Multifunctional enzyme</keyword>
<feature type="non-terminal residue" evidence="4">
    <location>
        <position position="225"/>
    </location>
</feature>
<feature type="domain" description="Ketoreductase" evidence="3">
    <location>
        <begin position="3"/>
        <end position="183"/>
    </location>
</feature>
<keyword evidence="1" id="KW-0808">Transferase</keyword>
<comment type="caution">
    <text evidence="4">The sequence shown here is derived from an EMBL/GenBank/DDBJ whole genome shotgun (WGS) entry which is preliminary data.</text>
</comment>
<dbReference type="InterPro" id="IPR057326">
    <property type="entry name" value="KR_dom"/>
</dbReference>
<dbReference type="EMBL" id="JAAGLU010000217">
    <property type="protein sequence ID" value="NEC92810.1"/>
    <property type="molecule type" value="Genomic_DNA"/>
</dbReference>
<dbReference type="GO" id="GO:0006633">
    <property type="term" value="P:fatty acid biosynthetic process"/>
    <property type="evidence" value="ECO:0007669"/>
    <property type="project" value="TreeGrafter"/>
</dbReference>
<dbReference type="InterPro" id="IPR050091">
    <property type="entry name" value="PKS_NRPS_Biosynth_Enz"/>
</dbReference>
<protein>
    <submittedName>
        <fullName evidence="4">SDR family NAD(P)-dependent oxidoreductase</fullName>
    </submittedName>
</protein>
<dbReference type="GO" id="GO:0004312">
    <property type="term" value="F:fatty acid synthase activity"/>
    <property type="evidence" value="ECO:0007669"/>
    <property type="project" value="TreeGrafter"/>
</dbReference>
<evidence type="ECO:0000256" key="1">
    <source>
        <dbReference type="ARBA" id="ARBA00022679"/>
    </source>
</evidence>
<evidence type="ECO:0000259" key="3">
    <source>
        <dbReference type="SMART" id="SM00822"/>
    </source>
</evidence>
<gene>
    <name evidence="4" type="ORF">G3I71_45350</name>
</gene>
<evidence type="ECO:0000313" key="4">
    <source>
        <dbReference type="EMBL" id="NEC92810.1"/>
    </source>
</evidence>
<evidence type="ECO:0000256" key="2">
    <source>
        <dbReference type="ARBA" id="ARBA00023268"/>
    </source>
</evidence>
<accession>A0A6B3C9L3</accession>
<dbReference type="PANTHER" id="PTHR43775">
    <property type="entry name" value="FATTY ACID SYNTHASE"/>
    <property type="match status" value="1"/>
</dbReference>
<organism evidence="4">
    <name type="scientific">Streptomyces sp. SID12501</name>
    <dbReference type="NCBI Taxonomy" id="2706042"/>
    <lineage>
        <taxon>Bacteria</taxon>
        <taxon>Bacillati</taxon>
        <taxon>Actinomycetota</taxon>
        <taxon>Actinomycetes</taxon>
        <taxon>Kitasatosporales</taxon>
        <taxon>Streptomycetaceae</taxon>
        <taxon>Streptomyces</taxon>
    </lineage>
</organism>
<dbReference type="InterPro" id="IPR013968">
    <property type="entry name" value="PKS_KR"/>
</dbReference>
<dbReference type="RefSeq" id="WP_164324761.1">
    <property type="nucleotide sequence ID" value="NZ_JAAGLU010000217.1"/>
</dbReference>
<dbReference type="AlphaFoldDB" id="A0A6B3C9L3"/>
<dbReference type="InterPro" id="IPR036291">
    <property type="entry name" value="NAD(P)-bd_dom_sf"/>
</dbReference>
<sequence length="225" mass="22193">AAGTVLVTGASGSLGGLFARHLVSEHGVRNLLLVSRRGEAAAGASELSAELVGLGAEVSWAACDVADRGALAAVLDGIPAERPLTGVVHTAGVLDDGVIGSLTAERLSAVLRPKVDAAWNLHELTRDLGLSAFVMFSSAAGVFGGAGQGNYAAGNVFLDALAAHRNAQGLAGTSLAWGLWAETGGMGAALGAEDVSRLGRGGVSALTAAEGLALFDAAPASGQSL</sequence>